<dbReference type="InterPro" id="IPR036188">
    <property type="entry name" value="FAD/NAD-bd_sf"/>
</dbReference>
<protein>
    <recommendedName>
        <fullName evidence="3">FAD dependent oxidoreductase domain-containing protein</fullName>
    </recommendedName>
</protein>
<keyword evidence="5" id="KW-1185">Reference proteome</keyword>
<name>A0A067SLH0_GALM3</name>
<feature type="chain" id="PRO_5001645887" description="FAD dependent oxidoreductase domain-containing protein" evidence="2">
    <location>
        <begin position="32"/>
        <end position="622"/>
    </location>
</feature>
<evidence type="ECO:0000259" key="3">
    <source>
        <dbReference type="Pfam" id="PF01266"/>
    </source>
</evidence>
<dbReference type="OrthoDB" id="429143at2759"/>
<dbReference type="SUPFAM" id="SSF51905">
    <property type="entry name" value="FAD/NAD(P)-binding domain"/>
    <property type="match status" value="1"/>
</dbReference>
<dbReference type="InterPro" id="IPR006076">
    <property type="entry name" value="FAD-dep_OxRdtase"/>
</dbReference>
<reference evidence="5" key="1">
    <citation type="journal article" date="2014" name="Proc. Natl. Acad. Sci. U.S.A.">
        <title>Extensive sampling of basidiomycete genomes demonstrates inadequacy of the white-rot/brown-rot paradigm for wood decay fungi.</title>
        <authorList>
            <person name="Riley R."/>
            <person name="Salamov A.A."/>
            <person name="Brown D.W."/>
            <person name="Nagy L.G."/>
            <person name="Floudas D."/>
            <person name="Held B.W."/>
            <person name="Levasseur A."/>
            <person name="Lombard V."/>
            <person name="Morin E."/>
            <person name="Otillar R."/>
            <person name="Lindquist E.A."/>
            <person name="Sun H."/>
            <person name="LaButti K.M."/>
            <person name="Schmutz J."/>
            <person name="Jabbour D."/>
            <person name="Luo H."/>
            <person name="Baker S.E."/>
            <person name="Pisabarro A.G."/>
            <person name="Walton J.D."/>
            <person name="Blanchette R.A."/>
            <person name="Henrissat B."/>
            <person name="Martin F."/>
            <person name="Cullen D."/>
            <person name="Hibbett D.S."/>
            <person name="Grigoriev I.V."/>
        </authorList>
    </citation>
    <scope>NUCLEOTIDE SEQUENCE [LARGE SCALE GENOMIC DNA]</scope>
    <source>
        <strain evidence="5">CBS 339.88</strain>
    </source>
</reference>
<feature type="domain" description="FAD dependent oxidoreductase" evidence="3">
    <location>
        <begin position="111"/>
        <end position="593"/>
    </location>
</feature>
<evidence type="ECO:0000313" key="5">
    <source>
        <dbReference type="Proteomes" id="UP000027222"/>
    </source>
</evidence>
<organism evidence="4 5">
    <name type="scientific">Galerina marginata (strain CBS 339.88)</name>
    <dbReference type="NCBI Taxonomy" id="685588"/>
    <lineage>
        <taxon>Eukaryota</taxon>
        <taxon>Fungi</taxon>
        <taxon>Dikarya</taxon>
        <taxon>Basidiomycota</taxon>
        <taxon>Agaricomycotina</taxon>
        <taxon>Agaricomycetes</taxon>
        <taxon>Agaricomycetidae</taxon>
        <taxon>Agaricales</taxon>
        <taxon>Agaricineae</taxon>
        <taxon>Strophariaceae</taxon>
        <taxon>Galerina</taxon>
    </lineage>
</organism>
<proteinExistence type="predicted"/>
<evidence type="ECO:0000256" key="1">
    <source>
        <dbReference type="SAM" id="MobiDB-lite"/>
    </source>
</evidence>
<dbReference type="Proteomes" id="UP000027222">
    <property type="component" value="Unassembled WGS sequence"/>
</dbReference>
<keyword evidence="2" id="KW-0732">Signal</keyword>
<dbReference type="EMBL" id="KL142391">
    <property type="protein sequence ID" value="KDR71751.1"/>
    <property type="molecule type" value="Genomic_DNA"/>
</dbReference>
<dbReference type="PANTHER" id="PTHR13847:SF260">
    <property type="entry name" value="FAD DEPENDENT OXIDOREDUCTASE DOMAIN-CONTAINING PROTEIN"/>
    <property type="match status" value="1"/>
</dbReference>
<dbReference type="Gene3D" id="3.50.50.60">
    <property type="entry name" value="FAD/NAD(P)-binding domain"/>
    <property type="match status" value="2"/>
</dbReference>
<accession>A0A067SLH0</accession>
<dbReference type="Pfam" id="PF01266">
    <property type="entry name" value="DAO"/>
    <property type="match status" value="1"/>
</dbReference>
<dbReference type="STRING" id="685588.A0A067SLH0"/>
<feature type="region of interest" description="Disordered" evidence="1">
    <location>
        <begin position="314"/>
        <end position="333"/>
    </location>
</feature>
<dbReference type="AlphaFoldDB" id="A0A067SLH0"/>
<dbReference type="HOGENOM" id="CLU_022730_3_1_1"/>
<dbReference type="PANTHER" id="PTHR13847">
    <property type="entry name" value="SARCOSINE DEHYDROGENASE-RELATED"/>
    <property type="match status" value="1"/>
</dbReference>
<feature type="signal peptide" evidence="2">
    <location>
        <begin position="1"/>
        <end position="31"/>
    </location>
</feature>
<evidence type="ECO:0000313" key="4">
    <source>
        <dbReference type="EMBL" id="KDR71751.1"/>
    </source>
</evidence>
<dbReference type="Gene3D" id="3.30.9.10">
    <property type="entry name" value="D-Amino Acid Oxidase, subunit A, domain 2"/>
    <property type="match status" value="2"/>
</dbReference>
<dbReference type="GO" id="GO:0005737">
    <property type="term" value="C:cytoplasm"/>
    <property type="evidence" value="ECO:0007669"/>
    <property type="project" value="TreeGrafter"/>
</dbReference>
<sequence>MRRTSHSCRRYLDYSVLHLLLVVILTTHVEASRDSGISPSSFTNDPRKSITENFQLVLPFSESQGCNPTSRLRKRVSLPVDNPTKSFWLDTKDANPLADEGSTGELTRKADVCVIGSGMTGVSAAWHLSKMLQKNAPLELRDRMSVVILEARQFCSGATGRNGGNLTPFMFSSFLSRQAAYNSSEAVKSSVLEKYTTDSLVRFIATKNLTGEVDLVEGGHITLFQTEEEEMNARRNWEAAKAAGLDVNVTWIGKDEMTEKYGLNRELGYSGVFFAAYNLWPCKLVTHLFRDAQSSTSNVDISLHTKTPVTAITREDWSRSDESPLSPASRRRRWKLHTPRGGVSCTYVIHATNAYASHLLPFLAGVVPEELSSSSSLSNGGGQTPLDGEHSRLLRQQSQLAQAPRGKYGIVPTRDHVNAIRASVASSKLGWQNSWDVDGDGGLGYWFPRHQETEAHSSKTLNNAKSARRSNPLIILGGGNEAGIADDSSLNPSVSKALASFLPSLFPGQFSDTGSNGQEAIWPTQDGREMEWTGIMGFTKGGDPFVGPVVSPFELETGSNTQRLESRYEGQYIAAGYSGHGMPRAYACAEVVAGMINAQITGEKWTKPSWLPERYLTWAVDP</sequence>
<evidence type="ECO:0000256" key="2">
    <source>
        <dbReference type="SAM" id="SignalP"/>
    </source>
</evidence>
<gene>
    <name evidence="4" type="ORF">GALMADRAFT_253499</name>
</gene>